<dbReference type="AlphaFoldDB" id="A0A0B1T0C4"/>
<evidence type="ECO:0000313" key="4">
    <source>
        <dbReference type="EMBL" id="KHJ91003.1"/>
    </source>
</evidence>
<dbReference type="CDD" id="cd06416">
    <property type="entry name" value="GH25_Lys1-like"/>
    <property type="match status" value="1"/>
</dbReference>
<protein>
    <recommendedName>
        <fullName evidence="6">Glycosyl hydrolase family 25</fullName>
    </recommendedName>
</protein>
<gene>
    <name evidence="4" type="ORF">OESDEN_09141</name>
</gene>
<sequence>MQIFFVLSSLWAISLAKPAVNEEKLPSNYGYAYAVDLDSATSYQAFSCMRSYGYRAVFIRGYNPSGMGSFDINCVNNIRNARQAGLGTEVFMTPQPRSTKRSSQQFLELYQGLKNANMQVNTIWVQVTSPINWDTNRQQNINFLNEIITTANSYGVIIGFYTNAYDWNQILGTATVDNAMLWYWNVYGGGVSGETAPNFDDFRQFAKFTRPVAKQFGQVEYLCGVTVNRDVYAVNSLDKSSLSPAMNSKGQIVIGSFGDKKLTGLVKSL</sequence>
<dbReference type="GO" id="GO:0007165">
    <property type="term" value="P:signal transduction"/>
    <property type="evidence" value="ECO:0007669"/>
    <property type="project" value="TreeGrafter"/>
</dbReference>
<reference evidence="4 5" key="1">
    <citation type="submission" date="2014-03" db="EMBL/GenBank/DDBJ databases">
        <title>Draft genome of the hookworm Oesophagostomum dentatum.</title>
        <authorList>
            <person name="Mitreva M."/>
        </authorList>
    </citation>
    <scope>NUCLEOTIDE SEQUENCE [LARGE SCALE GENOMIC DNA]</scope>
    <source>
        <strain evidence="4 5">OD-Hann</strain>
    </source>
</reference>
<dbReference type="SUPFAM" id="SSF51445">
    <property type="entry name" value="(Trans)glycosidases"/>
    <property type="match status" value="1"/>
</dbReference>
<evidence type="ECO:0000256" key="1">
    <source>
        <dbReference type="ARBA" id="ARBA00010646"/>
    </source>
</evidence>
<dbReference type="InterPro" id="IPR051595">
    <property type="entry name" value="GH25_Enzymes"/>
</dbReference>
<dbReference type="EMBL" id="KN552442">
    <property type="protein sequence ID" value="KHJ91003.1"/>
    <property type="molecule type" value="Genomic_DNA"/>
</dbReference>
<name>A0A0B1T0C4_OESDE</name>
<organism evidence="4 5">
    <name type="scientific">Oesophagostomum dentatum</name>
    <name type="common">Nodular worm</name>
    <dbReference type="NCBI Taxonomy" id="61180"/>
    <lineage>
        <taxon>Eukaryota</taxon>
        <taxon>Metazoa</taxon>
        <taxon>Ecdysozoa</taxon>
        <taxon>Nematoda</taxon>
        <taxon>Chromadorea</taxon>
        <taxon>Rhabditida</taxon>
        <taxon>Rhabditina</taxon>
        <taxon>Rhabditomorpha</taxon>
        <taxon>Strongyloidea</taxon>
        <taxon>Strongylidae</taxon>
        <taxon>Oesophagostomum</taxon>
    </lineage>
</organism>
<evidence type="ECO:0000313" key="5">
    <source>
        <dbReference type="Proteomes" id="UP000053660"/>
    </source>
</evidence>
<dbReference type="GO" id="GO:0045087">
    <property type="term" value="P:innate immune response"/>
    <property type="evidence" value="ECO:0007669"/>
    <property type="project" value="TreeGrafter"/>
</dbReference>
<feature type="signal peptide" evidence="3">
    <location>
        <begin position="1"/>
        <end position="16"/>
    </location>
</feature>
<keyword evidence="5" id="KW-1185">Reference proteome</keyword>
<dbReference type="PROSITE" id="PS51904">
    <property type="entry name" value="GLYCOSYL_HYDROL_F25_2"/>
    <property type="match status" value="1"/>
</dbReference>
<comment type="similarity">
    <text evidence="1">Belongs to the glycosyl hydrolase 25 family.</text>
</comment>
<dbReference type="PANTHER" id="PTHR23208">
    <property type="entry name" value="LYSOZYME PROTEIN"/>
    <property type="match status" value="1"/>
</dbReference>
<dbReference type="GO" id="GO:0003796">
    <property type="term" value="F:lysozyme activity"/>
    <property type="evidence" value="ECO:0007669"/>
    <property type="project" value="InterPro"/>
</dbReference>
<dbReference type="OrthoDB" id="25039at2759"/>
<dbReference type="InterPro" id="IPR017853">
    <property type="entry name" value="GH"/>
</dbReference>
<dbReference type="Proteomes" id="UP000053660">
    <property type="component" value="Unassembled WGS sequence"/>
</dbReference>
<dbReference type="Gene3D" id="3.20.20.80">
    <property type="entry name" value="Glycosidases"/>
    <property type="match status" value="1"/>
</dbReference>
<dbReference type="GO" id="GO:0016998">
    <property type="term" value="P:cell wall macromolecule catabolic process"/>
    <property type="evidence" value="ECO:0007669"/>
    <property type="project" value="InterPro"/>
</dbReference>
<feature type="chain" id="PRO_5002082850" description="Glycosyl hydrolase family 25" evidence="3">
    <location>
        <begin position="17"/>
        <end position="269"/>
    </location>
</feature>
<dbReference type="PANTHER" id="PTHR23208:SF36">
    <property type="entry name" value="LYSOZYME-RELATED"/>
    <property type="match status" value="1"/>
</dbReference>
<proteinExistence type="inferred from homology"/>
<evidence type="ECO:0008006" key="6">
    <source>
        <dbReference type="Google" id="ProtNLM"/>
    </source>
</evidence>
<dbReference type="GO" id="GO:0009253">
    <property type="term" value="P:peptidoglycan catabolic process"/>
    <property type="evidence" value="ECO:0007669"/>
    <property type="project" value="InterPro"/>
</dbReference>
<evidence type="ECO:0000256" key="2">
    <source>
        <dbReference type="ARBA" id="ARBA00022729"/>
    </source>
</evidence>
<dbReference type="InterPro" id="IPR002053">
    <property type="entry name" value="Glyco_hydro_25"/>
</dbReference>
<keyword evidence="2 3" id="KW-0732">Signal</keyword>
<accession>A0A0B1T0C4</accession>
<evidence type="ECO:0000256" key="3">
    <source>
        <dbReference type="SAM" id="SignalP"/>
    </source>
</evidence>